<dbReference type="Pfam" id="PF06629">
    <property type="entry name" value="MipA"/>
    <property type="match status" value="1"/>
</dbReference>
<dbReference type="KEGG" id="ipo:Ilyop_1197"/>
<dbReference type="PANTHER" id="PTHR38776">
    <property type="entry name" value="MLTA-INTERACTING PROTEIN-RELATED"/>
    <property type="match status" value="1"/>
</dbReference>
<dbReference type="GO" id="GO:0009279">
    <property type="term" value="C:cell outer membrane"/>
    <property type="evidence" value="ECO:0007669"/>
    <property type="project" value="UniProtKB-SubCell"/>
</dbReference>
<dbReference type="EMBL" id="CP002281">
    <property type="protein sequence ID" value="ADO82978.1"/>
    <property type="molecule type" value="Genomic_DNA"/>
</dbReference>
<feature type="signal peptide" evidence="6">
    <location>
        <begin position="1"/>
        <end position="20"/>
    </location>
</feature>
<keyword evidence="8" id="KW-1185">Reference proteome</keyword>
<accession>E3H8J6</accession>
<evidence type="ECO:0000256" key="4">
    <source>
        <dbReference type="ARBA" id="ARBA00023136"/>
    </source>
</evidence>
<keyword evidence="3 6" id="KW-0732">Signal</keyword>
<dbReference type="OrthoDB" id="5686279at2"/>
<evidence type="ECO:0000256" key="3">
    <source>
        <dbReference type="ARBA" id="ARBA00022729"/>
    </source>
</evidence>
<keyword evidence="5" id="KW-0998">Cell outer membrane</keyword>
<dbReference type="PANTHER" id="PTHR38776:SF1">
    <property type="entry name" value="MLTA-INTERACTING PROTEIN-RELATED"/>
    <property type="match status" value="1"/>
</dbReference>
<proteinExistence type="inferred from homology"/>
<keyword evidence="4" id="KW-0472">Membrane</keyword>
<dbReference type="AlphaFoldDB" id="E3H8J6"/>
<evidence type="ECO:0000256" key="2">
    <source>
        <dbReference type="ARBA" id="ARBA00005722"/>
    </source>
</evidence>
<evidence type="ECO:0000313" key="7">
    <source>
        <dbReference type="EMBL" id="ADO82978.1"/>
    </source>
</evidence>
<comment type="similarity">
    <text evidence="2">Belongs to the MipA/OmpV family.</text>
</comment>
<dbReference type="InterPro" id="IPR010583">
    <property type="entry name" value="MipA"/>
</dbReference>
<comment type="subcellular location">
    <subcellularLocation>
        <location evidence="1">Cell outer membrane</location>
    </subcellularLocation>
</comment>
<feature type="chain" id="PRO_5003170837" evidence="6">
    <location>
        <begin position="21"/>
        <end position="248"/>
    </location>
</feature>
<dbReference type="eggNOG" id="COG3713">
    <property type="taxonomic scope" value="Bacteria"/>
</dbReference>
<evidence type="ECO:0000256" key="6">
    <source>
        <dbReference type="SAM" id="SignalP"/>
    </source>
</evidence>
<organism evidence="7 8">
    <name type="scientific">Ilyobacter polytropus (strain ATCC 51220 / DSM 2926 / LMG 16218 / CuHBu1)</name>
    <dbReference type="NCBI Taxonomy" id="572544"/>
    <lineage>
        <taxon>Bacteria</taxon>
        <taxon>Fusobacteriati</taxon>
        <taxon>Fusobacteriota</taxon>
        <taxon>Fusobacteriia</taxon>
        <taxon>Fusobacteriales</taxon>
        <taxon>Fusobacteriaceae</taxon>
        <taxon>Ilyobacter</taxon>
    </lineage>
</organism>
<dbReference type="Proteomes" id="UP000006875">
    <property type="component" value="Chromosome"/>
</dbReference>
<gene>
    <name evidence="7" type="ordered locus">Ilyop_1197</name>
</gene>
<protein>
    <submittedName>
        <fullName evidence="7">MltA-interacting MipA family protein</fullName>
    </submittedName>
</protein>
<sequence length="248" mass="27650">MKKILTVILILAAAPISIFASETNLSIGGGAGVGTSPYKGVNYNNFFVPYFDITYNDFYLRGVELGYNMYQEDAFTMSLFANPMGGYKVDASDLSSGYDNIDDRNYQIEGGIKIIYDTSWYDLKLGGFASLGEEGGSIEAFAFKSYFLTDRFSIIPKVYIKYLSEEYTDYYFGVTQTEASKNSKISNSYSPEQTYTFGVDLGAEYIVTEHISLVGFFGLEKLSDEICDSPIVEEDILYKVGVGAKYIF</sequence>
<evidence type="ECO:0000256" key="5">
    <source>
        <dbReference type="ARBA" id="ARBA00023237"/>
    </source>
</evidence>
<evidence type="ECO:0000313" key="8">
    <source>
        <dbReference type="Proteomes" id="UP000006875"/>
    </source>
</evidence>
<reference evidence="7 8" key="1">
    <citation type="journal article" date="2010" name="Stand. Genomic Sci.">
        <title>Complete genome sequence of Ilyobacter polytropus type strain (CuHbu1).</title>
        <authorList>
            <person name="Sikorski J."/>
            <person name="Chertkov O."/>
            <person name="Lapidus A."/>
            <person name="Nolan M."/>
            <person name="Lucas S."/>
            <person name="Del Rio T.G."/>
            <person name="Tice H."/>
            <person name="Cheng J.F."/>
            <person name="Tapia R."/>
            <person name="Han C."/>
            <person name="Goodwin L."/>
            <person name="Pitluck S."/>
            <person name="Liolios K."/>
            <person name="Ivanova N."/>
            <person name="Mavromatis K."/>
            <person name="Mikhailova N."/>
            <person name="Pati A."/>
            <person name="Chen A."/>
            <person name="Palaniappan K."/>
            <person name="Land M."/>
            <person name="Hauser L."/>
            <person name="Chang Y.J."/>
            <person name="Jeffries C.D."/>
            <person name="Brambilla E."/>
            <person name="Yasawong M."/>
            <person name="Rohde M."/>
            <person name="Pukall R."/>
            <person name="Spring S."/>
            <person name="Goker M."/>
            <person name="Woyke T."/>
            <person name="Bristow J."/>
            <person name="Eisen J.A."/>
            <person name="Markowitz V."/>
            <person name="Hugenholtz P."/>
            <person name="Kyrpides N.C."/>
            <person name="Klenk H.P."/>
        </authorList>
    </citation>
    <scope>NUCLEOTIDE SEQUENCE [LARGE SCALE GENOMIC DNA]</scope>
    <source>
        <strain evidence="8">ATCC 51220 / DSM 2926 / LMG 16218 / CuHBu1</strain>
    </source>
</reference>
<evidence type="ECO:0000256" key="1">
    <source>
        <dbReference type="ARBA" id="ARBA00004442"/>
    </source>
</evidence>
<name>E3H8J6_ILYPC</name>
<dbReference type="HOGENOM" id="CLU_063465_4_0_0"/>
<dbReference type="RefSeq" id="WP_013387645.1">
    <property type="nucleotide sequence ID" value="NC_014632.1"/>
</dbReference>
<dbReference type="STRING" id="572544.Ilyop_1197"/>